<keyword evidence="2" id="KW-1185">Reference proteome</keyword>
<reference evidence="2" key="1">
    <citation type="submission" date="2015-07" db="EMBL/GenBank/DDBJ databases">
        <title>Nocardia seriolae U-1 whole genome shotgun sequence.</title>
        <authorList>
            <person name="Imajoh M."/>
            <person name="Fukumoto Y."/>
            <person name="Sukeda M."/>
            <person name="Yamane J."/>
            <person name="Yamasaki K."/>
            <person name="Shimizu M."/>
            <person name="Ohnishi K."/>
            <person name="Oshima S."/>
        </authorList>
    </citation>
    <scope>NUCLEOTIDE SEQUENCE [LARGE SCALE GENOMIC DNA]</scope>
    <source>
        <strain evidence="2">U-1</strain>
    </source>
</reference>
<dbReference type="RefSeq" id="WP_062614419.1">
    <property type="nucleotide sequence ID" value="NZ_BBYQ01000290.1"/>
</dbReference>
<dbReference type="Proteomes" id="UP000037179">
    <property type="component" value="Unassembled WGS sequence"/>
</dbReference>
<name>A0ABC9Z757_9NOCA</name>
<organism evidence="1 2">
    <name type="scientific">Nocardia seriolae</name>
    <dbReference type="NCBI Taxonomy" id="37332"/>
    <lineage>
        <taxon>Bacteria</taxon>
        <taxon>Bacillati</taxon>
        <taxon>Actinomycetota</taxon>
        <taxon>Actinomycetes</taxon>
        <taxon>Mycobacteriales</taxon>
        <taxon>Nocardiaceae</taxon>
        <taxon>Nocardia</taxon>
    </lineage>
</organism>
<protein>
    <submittedName>
        <fullName evidence="1">Uncharacterized protein</fullName>
    </submittedName>
</protein>
<dbReference type="EMBL" id="BBYQ01000290">
    <property type="protein sequence ID" value="GAP33493.1"/>
    <property type="molecule type" value="Genomic_DNA"/>
</dbReference>
<accession>A0ABC9Z757</accession>
<reference evidence="1 2" key="2">
    <citation type="journal article" date="2016" name="Genome Announc.">
        <title>Draft Genome Sequence of Erythromycin- and Oxytetracycline-Sensitive Nocardia seriolae Strain U-1 (NBRC 110359).</title>
        <authorList>
            <person name="Imajoh M."/>
            <person name="Sukeda M."/>
            <person name="Shimizu M."/>
            <person name="Yamane J."/>
            <person name="Ohnishi K."/>
            <person name="Oshima S."/>
        </authorList>
    </citation>
    <scope>NUCLEOTIDE SEQUENCE [LARGE SCALE GENOMIC DNA]</scope>
    <source>
        <strain evidence="1 2">U-1</strain>
    </source>
</reference>
<proteinExistence type="predicted"/>
<sequence length="511" mass="53951">NESTTHDTSGPLLADSGFRPAANGFGFQNYGNENGPINLTPNTMRALFGDAVCASTVGGCELIPQAEAWMAEQNTGMANGHCYGMSVTSLLLAGHELDPAKYGAESTVKLNLADNPALQEMIAQQFVGQWMPDVVAGQVKGTPKQVVDKLVEVLKPGAGETYSVGFYKRDMTGGHEVTPYAVEDKGKGQVSILIYDNNFPGVTSHIDVDRNTDTWHYQTASNPADPSEPYDGDASTATLMLDPTMPAQQKQTFPYLGHDTKGSKGNGPKAGGPALTVFLDGDPIDHGHLLITDDGGRRIGFVNGKRVNEIPGARFVDVKSNNSTYKFEPEYPIPAGTHFTVTVDGTGLKRPDKTGVVILGDAFDVSVSGITLAPGAKSTIDMGIDGDRVSYSSTDAQTPDIEIGESYEEADYAFAVSRAAVGAGGVVSVTLPLDRNVFSIDATGSKARAALGVTMERIDDHGKRTFKKDGIAVAANASAAFDFDSWDDGGKSITLTVTDQGKPTTTQLPAN</sequence>
<dbReference type="AlphaFoldDB" id="A0ABC9Z757"/>
<evidence type="ECO:0000313" key="2">
    <source>
        <dbReference type="Proteomes" id="UP000037179"/>
    </source>
</evidence>
<gene>
    <name evidence="1" type="ORF">NSK11_contig00290-0001</name>
</gene>
<evidence type="ECO:0000313" key="1">
    <source>
        <dbReference type="EMBL" id="GAP33493.1"/>
    </source>
</evidence>
<feature type="non-terminal residue" evidence="1">
    <location>
        <position position="1"/>
    </location>
</feature>
<comment type="caution">
    <text evidence="1">The sequence shown here is derived from an EMBL/GenBank/DDBJ whole genome shotgun (WGS) entry which is preliminary data.</text>
</comment>